<evidence type="ECO:0000313" key="5">
    <source>
        <dbReference type="Proteomes" id="UP000288716"/>
    </source>
</evidence>
<dbReference type="VEuPathDB" id="VectorBase:LDEU004180"/>
<dbReference type="Proteomes" id="UP000288716">
    <property type="component" value="Unassembled WGS sequence"/>
</dbReference>
<evidence type="ECO:0000256" key="3">
    <source>
        <dbReference type="SAM" id="SignalP"/>
    </source>
</evidence>
<name>A0A443SK04_9ACAR</name>
<dbReference type="AlphaFoldDB" id="A0A443SK04"/>
<reference evidence="4 5" key="1">
    <citation type="journal article" date="2018" name="Gigascience">
        <title>Genomes of trombidid mites reveal novel predicted allergens and laterally-transferred genes associated with secondary metabolism.</title>
        <authorList>
            <person name="Dong X."/>
            <person name="Chaisiri K."/>
            <person name="Xia D."/>
            <person name="Armstrong S.D."/>
            <person name="Fang Y."/>
            <person name="Donnelly M.J."/>
            <person name="Kadowaki T."/>
            <person name="McGarry J.W."/>
            <person name="Darby A.C."/>
            <person name="Makepeace B.L."/>
        </authorList>
    </citation>
    <scope>NUCLEOTIDE SEQUENCE [LARGE SCALE GENOMIC DNA]</scope>
    <source>
        <strain evidence="4">UoL-UT</strain>
    </source>
</reference>
<proteinExistence type="predicted"/>
<evidence type="ECO:0000256" key="2">
    <source>
        <dbReference type="SAM" id="MobiDB-lite"/>
    </source>
</evidence>
<dbReference type="InterPro" id="IPR036375">
    <property type="entry name" value="Hemopexin-like_dom_sf"/>
</dbReference>
<feature type="signal peptide" evidence="3">
    <location>
        <begin position="1"/>
        <end position="18"/>
    </location>
</feature>
<comment type="caution">
    <text evidence="4">The sequence shown here is derived from an EMBL/GenBank/DDBJ whole genome shotgun (WGS) entry which is preliminary data.</text>
</comment>
<evidence type="ECO:0000256" key="1">
    <source>
        <dbReference type="PROSITE-ProRule" id="PRU01011"/>
    </source>
</evidence>
<dbReference type="InterPro" id="IPR018487">
    <property type="entry name" value="Hemopexin-like_repeat"/>
</dbReference>
<feature type="repeat" description="Hemopexin" evidence="1">
    <location>
        <begin position="159"/>
        <end position="204"/>
    </location>
</feature>
<dbReference type="OrthoDB" id="6526557at2759"/>
<feature type="region of interest" description="Disordered" evidence="2">
    <location>
        <begin position="436"/>
        <end position="473"/>
    </location>
</feature>
<dbReference type="SUPFAM" id="SSF50923">
    <property type="entry name" value="Hemopexin-like domain"/>
    <property type="match status" value="1"/>
</dbReference>
<dbReference type="Gene3D" id="2.110.10.10">
    <property type="entry name" value="Hemopexin-like domain"/>
    <property type="match status" value="1"/>
</dbReference>
<feature type="chain" id="PRO_5019490473" evidence="3">
    <location>
        <begin position="19"/>
        <end position="473"/>
    </location>
</feature>
<dbReference type="PROSITE" id="PS51642">
    <property type="entry name" value="HEMOPEXIN_2"/>
    <property type="match status" value="1"/>
</dbReference>
<evidence type="ECO:0000313" key="4">
    <source>
        <dbReference type="EMBL" id="RWS27859.1"/>
    </source>
</evidence>
<feature type="compositionally biased region" description="Polar residues" evidence="2">
    <location>
        <begin position="445"/>
        <end position="454"/>
    </location>
</feature>
<accession>A0A443SK04</accession>
<keyword evidence="3" id="KW-0732">Signal</keyword>
<protein>
    <submittedName>
        <fullName evidence="4">Uncharacterized protein</fullName>
    </submittedName>
</protein>
<organism evidence="4 5">
    <name type="scientific">Leptotrombidium deliense</name>
    <dbReference type="NCBI Taxonomy" id="299467"/>
    <lineage>
        <taxon>Eukaryota</taxon>
        <taxon>Metazoa</taxon>
        <taxon>Ecdysozoa</taxon>
        <taxon>Arthropoda</taxon>
        <taxon>Chelicerata</taxon>
        <taxon>Arachnida</taxon>
        <taxon>Acari</taxon>
        <taxon>Acariformes</taxon>
        <taxon>Trombidiformes</taxon>
        <taxon>Prostigmata</taxon>
        <taxon>Anystina</taxon>
        <taxon>Parasitengona</taxon>
        <taxon>Trombiculoidea</taxon>
        <taxon>Trombiculidae</taxon>
        <taxon>Leptotrombidium</taxon>
    </lineage>
</organism>
<sequence length="473" mass="52745">MIVYASLIWCFCISVVLCAIPKLSEDLCIEKPSTTLIVVDNEQTEYVVVHNDKEDVKGTTRYVNKGGIKPTIKASMRAYGRRLANDFLPYNVSVVKQSGAGKANATTFLYQRKDKAEDQPYNIAFYGGFYYASPKGKDQQQLLGLNQVWVGCPSPMCLFGTIDAAFRDKDGIYITRGQYYWNIKGKKAPLSKNAKPLTDYAPIVTPIIDSAMVTGNFFFYFKDKRVYCIDKSTKKLCDKFAQLDTSNDLTEFFSAPAKEAFTPSECEAAFSFANDPSAKVALYGEASLSKLGIFKLAASKPVGKWYEVHKVINLPLLFQRKIDAMVAVDDKVWIFMGWINYKIPISAIEDPAEIDSKKGVSFYNFADPFGCDKGIYSGWVYDYDKYAEEMNEVVESDTHTFDDIKRRVDLLPEAPAMGSNLEARSVVGSIIQDEYKPGKKVPPSQIASKTSIASGVTPKAKEAKKTKAKGKKK</sequence>
<dbReference type="EMBL" id="NCKV01001728">
    <property type="protein sequence ID" value="RWS27859.1"/>
    <property type="molecule type" value="Genomic_DNA"/>
</dbReference>
<keyword evidence="5" id="KW-1185">Reference proteome</keyword>
<gene>
    <name evidence="4" type="ORF">B4U80_12830</name>
</gene>